<keyword evidence="2" id="KW-1185">Reference proteome</keyword>
<comment type="caution">
    <text evidence="1">The sequence shown here is derived from an EMBL/GenBank/DDBJ whole genome shotgun (WGS) entry which is preliminary data.</text>
</comment>
<evidence type="ECO:0000313" key="2">
    <source>
        <dbReference type="Proteomes" id="UP001521137"/>
    </source>
</evidence>
<gene>
    <name evidence="1" type="ORF">L0668_13505</name>
</gene>
<protein>
    <submittedName>
        <fullName evidence="1">Uncharacterized protein</fullName>
    </submittedName>
</protein>
<dbReference type="EMBL" id="JAKGAS010000007">
    <property type="protein sequence ID" value="MCF2949132.1"/>
    <property type="molecule type" value="Genomic_DNA"/>
</dbReference>
<dbReference type="Proteomes" id="UP001521137">
    <property type="component" value="Unassembled WGS sequence"/>
</dbReference>
<proteinExistence type="predicted"/>
<organism evidence="1 2">
    <name type="scientific">Paraglaciecola algarum</name>
    <dbReference type="NCBI Taxonomy" id="3050085"/>
    <lineage>
        <taxon>Bacteria</taxon>
        <taxon>Pseudomonadati</taxon>
        <taxon>Pseudomonadota</taxon>
        <taxon>Gammaproteobacteria</taxon>
        <taxon>Alteromonadales</taxon>
        <taxon>Alteromonadaceae</taxon>
        <taxon>Paraglaciecola</taxon>
    </lineage>
</organism>
<dbReference type="RefSeq" id="WP_235313229.1">
    <property type="nucleotide sequence ID" value="NZ_JAKGAS010000007.1"/>
</dbReference>
<reference evidence="1 2" key="1">
    <citation type="submission" date="2022-01" db="EMBL/GenBank/DDBJ databases">
        <title>Paraglaciecola sp. G1-23.</title>
        <authorList>
            <person name="Jin M.S."/>
            <person name="Han D.M."/>
            <person name="Kim H.M."/>
            <person name="Jeon C.O."/>
        </authorList>
    </citation>
    <scope>NUCLEOTIDE SEQUENCE [LARGE SCALE GENOMIC DNA]</scope>
    <source>
        <strain evidence="1 2">G1-23</strain>
    </source>
</reference>
<evidence type="ECO:0000313" key="1">
    <source>
        <dbReference type="EMBL" id="MCF2949132.1"/>
    </source>
</evidence>
<accession>A0ABS9DAT4</accession>
<sequence>MSRNFYSKKDEFESFTGAKKHRFNAEYSGELEANSRKKQKVNKRKVRKEHIEFAELH</sequence>
<name>A0ABS9DAT4_9ALTE</name>